<evidence type="ECO:0000313" key="2">
    <source>
        <dbReference type="Proteomes" id="UP000521032"/>
    </source>
</evidence>
<dbReference type="EMBL" id="CAJEWE010000003">
    <property type="protein sequence ID" value="CAD2070874.1"/>
    <property type="molecule type" value="Genomic_DNA"/>
</dbReference>
<comment type="caution">
    <text evidence="1">The sequence shown here is derived from an EMBL/GenBank/DDBJ whole genome shotgun (WGS) entry which is preliminary data.</text>
</comment>
<dbReference type="Proteomes" id="UP000521032">
    <property type="component" value="Unassembled WGS sequence"/>
</dbReference>
<name>A0A6V7R1F0_9BACL</name>
<evidence type="ECO:0000313" key="1">
    <source>
        <dbReference type="EMBL" id="CAD2070874.1"/>
    </source>
</evidence>
<dbReference type="AlphaFoldDB" id="A0A6V7R1F0"/>
<gene>
    <name evidence="1" type="ORF">JEOSCH030_00107</name>
</gene>
<organism evidence="1 2">
    <name type="scientific">Phocicoccus schoeneichii</name>
    <dbReference type="NCBI Taxonomy" id="1812261"/>
    <lineage>
        <taxon>Bacteria</taxon>
        <taxon>Bacillati</taxon>
        <taxon>Bacillota</taxon>
        <taxon>Bacilli</taxon>
        <taxon>Bacillales</taxon>
        <taxon>Salinicoccaceae</taxon>
        <taxon>Phocicoccus</taxon>
    </lineage>
</organism>
<proteinExistence type="predicted"/>
<protein>
    <submittedName>
        <fullName evidence="1">Uncharacterized protein</fullName>
    </submittedName>
</protein>
<sequence length="41" mass="4713">MNKLIKRALVFIAPIVIGKVVDKVMNKNTSKNPYENGKKRR</sequence>
<dbReference type="RefSeq" id="WP_268234193.1">
    <property type="nucleotide sequence ID" value="NZ_BMDB01000003.1"/>
</dbReference>
<reference evidence="1 2" key="1">
    <citation type="submission" date="2020-07" db="EMBL/GenBank/DDBJ databases">
        <authorList>
            <person name="Criscuolo A."/>
        </authorList>
    </citation>
    <scope>NUCLEOTIDE SEQUENCE [LARGE SCALE GENOMIC DNA]</scope>
    <source>
        <strain evidence="2">CIP 111030</strain>
    </source>
</reference>
<accession>A0A6V7R1F0</accession>
<keyword evidence="2" id="KW-1185">Reference proteome</keyword>